<gene>
    <name evidence="2" type="ORF">FCK90_06465</name>
</gene>
<keyword evidence="3" id="KW-1185">Reference proteome</keyword>
<dbReference type="Pfam" id="PF19814">
    <property type="entry name" value="DUF6297"/>
    <property type="match status" value="1"/>
</dbReference>
<dbReference type="Proteomes" id="UP000325957">
    <property type="component" value="Unassembled WGS sequence"/>
</dbReference>
<dbReference type="InterPro" id="IPR046264">
    <property type="entry name" value="DUF6297"/>
</dbReference>
<evidence type="ECO:0000313" key="2">
    <source>
        <dbReference type="EMBL" id="KAA9394462.1"/>
    </source>
</evidence>
<feature type="transmembrane region" description="Helical" evidence="1">
    <location>
        <begin position="317"/>
        <end position="341"/>
    </location>
</feature>
<proteinExistence type="predicted"/>
<feature type="transmembrane region" description="Helical" evidence="1">
    <location>
        <begin position="243"/>
        <end position="268"/>
    </location>
</feature>
<feature type="transmembrane region" description="Helical" evidence="1">
    <location>
        <begin position="44"/>
        <end position="66"/>
    </location>
</feature>
<sequence length="535" mass="54183">MSRPEAGQARSADARATTSEFDPWRRVRQITRPRLARPLGERLFEGYIMVFYLIVVVAMGGSLLHFTSAQTQPSTFLLDSVIVGPGGIPALPAICLMVLALVLIASWGLLTVGPVSASRADLVWGLQLPVDRQPFLRGTVRRILLKALLASSVVAVVVLFAGSAIVGDSATLLSACVLVAAIGPAGAAAAVVVQARSRAEGDTTAVAGIALWSGAVLLLAGAGTGLTAMALGVPFPVVGGDSLAAVAIVAASALAVVATACVGSALALRSVRGLGWPQLASGGGHHLVLRAAASSLDAQAVYRSLTRAPSRRRRASALLRSAVSGPWTAVVAAEALSWWRIPGALSLWLSTLGLGLLLPTVSGWGAPVVLLAGVVVLGLLAADCAASATRASALSPDLEAVLPISAGSARIARLVHPCALMAVWMTVTLGVLSLLTGLPVLLAMAPLAGIGVGATATAGARQPPINWAGSMVLTELGPVPVGAINQMTAAHRSGVIVLVPVATVLLGAGGWVPLAVQAVATGAMVIWALVVQKRR</sequence>
<feature type="transmembrane region" description="Helical" evidence="1">
    <location>
        <begin position="86"/>
        <end position="110"/>
    </location>
</feature>
<keyword evidence="1" id="KW-0812">Transmembrane</keyword>
<feature type="transmembrane region" description="Helical" evidence="1">
    <location>
        <begin position="514"/>
        <end position="531"/>
    </location>
</feature>
<keyword evidence="1" id="KW-1133">Transmembrane helix</keyword>
<dbReference type="AlphaFoldDB" id="A0A5J5KY70"/>
<reference evidence="2 3" key="1">
    <citation type="submission" date="2019-05" db="EMBL/GenBank/DDBJ databases">
        <title>Kocuria coralli sp. nov., a novel actinobacterium isolated from coral reef seawater.</title>
        <authorList>
            <person name="Li J."/>
        </authorList>
    </citation>
    <scope>NUCLEOTIDE SEQUENCE [LARGE SCALE GENOMIC DNA]</scope>
    <source>
        <strain evidence="2 3">SCSIO 13007</strain>
    </source>
</reference>
<organism evidence="2 3">
    <name type="scientific">Kocuria coralli</name>
    <dbReference type="NCBI Taxonomy" id="1461025"/>
    <lineage>
        <taxon>Bacteria</taxon>
        <taxon>Bacillati</taxon>
        <taxon>Actinomycetota</taxon>
        <taxon>Actinomycetes</taxon>
        <taxon>Micrococcales</taxon>
        <taxon>Micrococcaceae</taxon>
        <taxon>Kocuria</taxon>
    </lineage>
</organism>
<dbReference type="RefSeq" id="WP_158033485.1">
    <property type="nucleotide sequence ID" value="NZ_ML708615.1"/>
</dbReference>
<keyword evidence="1" id="KW-0472">Membrane</keyword>
<dbReference type="EMBL" id="SZWF01000006">
    <property type="protein sequence ID" value="KAA9394462.1"/>
    <property type="molecule type" value="Genomic_DNA"/>
</dbReference>
<feature type="transmembrane region" description="Helical" evidence="1">
    <location>
        <begin position="205"/>
        <end position="231"/>
    </location>
</feature>
<dbReference type="OrthoDB" id="9967034at2"/>
<evidence type="ECO:0000313" key="3">
    <source>
        <dbReference type="Proteomes" id="UP000325957"/>
    </source>
</evidence>
<evidence type="ECO:0000256" key="1">
    <source>
        <dbReference type="SAM" id="Phobius"/>
    </source>
</evidence>
<feature type="transmembrane region" description="Helical" evidence="1">
    <location>
        <begin position="143"/>
        <end position="166"/>
    </location>
</feature>
<feature type="transmembrane region" description="Helical" evidence="1">
    <location>
        <begin position="414"/>
        <end position="435"/>
    </location>
</feature>
<feature type="transmembrane region" description="Helical" evidence="1">
    <location>
        <begin position="172"/>
        <end position="193"/>
    </location>
</feature>
<comment type="caution">
    <text evidence="2">The sequence shown here is derived from an EMBL/GenBank/DDBJ whole genome shotgun (WGS) entry which is preliminary data.</text>
</comment>
<accession>A0A5J5KY70</accession>
<name>A0A5J5KY70_9MICC</name>
<protein>
    <submittedName>
        <fullName evidence="2">Uncharacterized protein</fullName>
    </submittedName>
</protein>
<feature type="transmembrane region" description="Helical" evidence="1">
    <location>
        <begin position="361"/>
        <end position="382"/>
    </location>
</feature>